<dbReference type="EMBL" id="AFRZ01000001">
    <property type="protein sequence ID" value="EHP30966.1"/>
    <property type="molecule type" value="Genomic_DNA"/>
</dbReference>
<accession>H1FZ82</accession>
<accession>B6BN96</accession>
<keyword evidence="1" id="KW-0472">Membrane</keyword>
<gene>
    <name evidence="2" type="ORF">SMGD1_2443</name>
</gene>
<dbReference type="HOGENOM" id="CLU_134271_0_0_7"/>
<comment type="caution">
    <text evidence="2">The sequence shown here is derived from an EMBL/GenBank/DDBJ whole genome shotgun (WGS) entry which is preliminary data.</text>
</comment>
<dbReference type="AlphaFoldDB" id="B6BN96"/>
<dbReference type="STRING" id="929558.SMGD1_2443"/>
<evidence type="ECO:0000313" key="3">
    <source>
        <dbReference type="Proteomes" id="UP000006431"/>
    </source>
</evidence>
<dbReference type="OrthoDB" id="8560674at2"/>
<name>B6BN96_SULGG</name>
<protein>
    <submittedName>
        <fullName evidence="2">Uncharacterized protein</fullName>
    </submittedName>
</protein>
<dbReference type="Proteomes" id="UP000006431">
    <property type="component" value="Unassembled WGS sequence"/>
</dbReference>
<dbReference type="PATRIC" id="fig|929558.5.peg.2433"/>
<keyword evidence="3" id="KW-1185">Reference proteome</keyword>
<dbReference type="RefSeq" id="WP_008339639.1">
    <property type="nucleotide sequence ID" value="NZ_AFRZ01000001.1"/>
</dbReference>
<dbReference type="SUPFAM" id="SSF160387">
    <property type="entry name" value="NosL/MerB-like"/>
    <property type="match status" value="1"/>
</dbReference>
<feature type="transmembrane region" description="Helical" evidence="1">
    <location>
        <begin position="6"/>
        <end position="26"/>
    </location>
</feature>
<keyword evidence="1" id="KW-0812">Transmembrane</keyword>
<organism evidence="2 3">
    <name type="scientific">Sulfurimonas gotlandica (strain DSM 19862 / JCM 16533 / GD1)</name>
    <dbReference type="NCBI Taxonomy" id="929558"/>
    <lineage>
        <taxon>Bacteria</taxon>
        <taxon>Pseudomonadati</taxon>
        <taxon>Campylobacterota</taxon>
        <taxon>Epsilonproteobacteria</taxon>
        <taxon>Campylobacterales</taxon>
        <taxon>Sulfurimonadaceae</taxon>
        <taxon>Sulfurimonas</taxon>
    </lineage>
</organism>
<reference evidence="2 3" key="1">
    <citation type="journal article" date="2012" name="Proc. Natl. Acad. Sci. U.S.A.">
        <title>Genome and physiology of a model Epsilonproteobacterium responsible for sulfide detoxification in marine oxygen depletion zones.</title>
        <authorList>
            <person name="Grote J."/>
            <person name="Schott T."/>
            <person name="Bruckner C.G."/>
            <person name="Glockner F.O."/>
            <person name="Jost G."/>
            <person name="Teeling H."/>
            <person name="Labrenz M."/>
            <person name="Jurgens K."/>
        </authorList>
    </citation>
    <scope>NUCLEOTIDE SEQUENCE [LARGE SCALE GENOMIC DNA]</scope>
    <source>
        <strain evidence="2 3">GD1</strain>
    </source>
</reference>
<evidence type="ECO:0000256" key="1">
    <source>
        <dbReference type="SAM" id="Phobius"/>
    </source>
</evidence>
<dbReference type="eggNOG" id="COG4314">
    <property type="taxonomic scope" value="Bacteria"/>
</dbReference>
<proteinExistence type="predicted"/>
<keyword evidence="1" id="KW-1133">Transmembrane helix</keyword>
<evidence type="ECO:0000313" key="2">
    <source>
        <dbReference type="EMBL" id="EHP30966.1"/>
    </source>
</evidence>
<sequence>MIKKFIPFLVILGLVALIVTIFLSVASQKQMIVIKEGNAYKEPFEMIVNKYQDSDCGMVIDNMNYISQVISPTGKTWFFHDHGGFVKWLEDKEFRDEAVIWVMSRDTKKWIDGRSAYYSLRDKTPMGYGFGAYEKKASAHVDFDTMRLRMLRGETLNNPHIRKQLLGQ</sequence>